<dbReference type="Proteomes" id="UP000317894">
    <property type="component" value="Unassembled WGS sequence"/>
</dbReference>
<name>A0A552U811_9SPHN</name>
<evidence type="ECO:0000313" key="2">
    <source>
        <dbReference type="Proteomes" id="UP000317894"/>
    </source>
</evidence>
<dbReference type="AlphaFoldDB" id="A0A552U811"/>
<accession>A0A552U811</accession>
<keyword evidence="2" id="KW-1185">Reference proteome</keyword>
<evidence type="ECO:0000313" key="1">
    <source>
        <dbReference type="EMBL" id="TRW14358.1"/>
    </source>
</evidence>
<reference evidence="1 2" key="1">
    <citation type="submission" date="2019-07" db="EMBL/GenBank/DDBJ databases">
        <title>Novel species isolated from glacier.</title>
        <authorList>
            <person name="Liu Q."/>
            <person name="Xin Y.-H."/>
        </authorList>
    </citation>
    <scope>NUCLEOTIDE SEQUENCE [LARGE SCALE GENOMIC DNA]</scope>
    <source>
        <strain evidence="1 2">LB1R16</strain>
    </source>
</reference>
<dbReference type="RefSeq" id="WP_144237563.1">
    <property type="nucleotide sequence ID" value="NZ_VJWA01000002.1"/>
</dbReference>
<comment type="caution">
    <text evidence="1">The sequence shown here is derived from an EMBL/GenBank/DDBJ whole genome shotgun (WGS) entry which is preliminary data.</text>
</comment>
<protein>
    <submittedName>
        <fullName evidence="1">Tail tape measure protein</fullName>
    </submittedName>
</protein>
<dbReference type="OrthoDB" id="7996304at2"/>
<sequence>MDELDTLVVRVRADTSGFTSGVADMRAQLDGPLASGLDTAARGLERALSRAVTTGKFGFDDLKRVAVAALADIAASAVKADLGALFGGSGGGGGGLLGSIASLFGGKPGRATGGPVTGGSAYLVGERGPELFVPTAAGRVQPLGGRGTVNVTVNVAAPRDAAPRVMAQTGAQVARAVSRALDKAGA</sequence>
<gene>
    <name evidence="1" type="ORF">FMM06_11645</name>
</gene>
<proteinExistence type="predicted"/>
<organism evidence="1 2">
    <name type="scientific">Glacieibacterium frigidum</name>
    <dbReference type="NCBI Taxonomy" id="2593303"/>
    <lineage>
        <taxon>Bacteria</taxon>
        <taxon>Pseudomonadati</taxon>
        <taxon>Pseudomonadota</taxon>
        <taxon>Alphaproteobacteria</taxon>
        <taxon>Sphingomonadales</taxon>
        <taxon>Sphingosinicellaceae</taxon>
        <taxon>Glacieibacterium</taxon>
    </lineage>
</organism>
<dbReference type="EMBL" id="VJWA01000002">
    <property type="protein sequence ID" value="TRW14358.1"/>
    <property type="molecule type" value="Genomic_DNA"/>
</dbReference>